<gene>
    <name evidence="2" type="ORF">DOK78_003025</name>
</gene>
<dbReference type="EMBL" id="CP147251">
    <property type="protein sequence ID" value="WYJ78368.1"/>
    <property type="molecule type" value="Genomic_DNA"/>
</dbReference>
<feature type="transmembrane region" description="Helical" evidence="1">
    <location>
        <begin position="6"/>
        <end position="22"/>
    </location>
</feature>
<organism evidence="2 3">
    <name type="scientific">Candidatus Enterococcus lowellii</name>
    <dbReference type="NCBI Taxonomy" id="2230877"/>
    <lineage>
        <taxon>Bacteria</taxon>
        <taxon>Bacillati</taxon>
        <taxon>Bacillota</taxon>
        <taxon>Bacilli</taxon>
        <taxon>Lactobacillales</taxon>
        <taxon>Enterococcaceae</taxon>
        <taxon>Enterococcus</taxon>
    </lineage>
</organism>
<reference evidence="2 3" key="1">
    <citation type="submission" date="2024-03" db="EMBL/GenBank/DDBJ databases">
        <title>The Genome Sequence of Enterococcus sp. DIV2402.</title>
        <authorList>
            <consortium name="The Broad Institute Genomics Platform"/>
            <consortium name="The Broad Institute Microbial Omics Core"/>
            <consortium name="The Broad Institute Genomic Center for Infectious Diseases"/>
            <person name="Earl A."/>
            <person name="Manson A."/>
            <person name="Gilmore M."/>
            <person name="Schwartman J."/>
            <person name="Shea T."/>
            <person name="Abouelleil A."/>
            <person name="Cao P."/>
            <person name="Chapman S."/>
            <person name="Cusick C."/>
            <person name="Young S."/>
            <person name="Neafsey D."/>
            <person name="Nusbaum C."/>
            <person name="Birren B."/>
        </authorList>
    </citation>
    <scope>NUCLEOTIDE SEQUENCE [LARGE SCALE GENOMIC DNA]</scope>
    <source>
        <strain evidence="2 3">DIV2402</strain>
    </source>
</reference>
<keyword evidence="1" id="KW-0472">Membrane</keyword>
<keyword evidence="1" id="KW-1133">Transmembrane helix</keyword>
<evidence type="ECO:0000256" key="1">
    <source>
        <dbReference type="SAM" id="Phobius"/>
    </source>
</evidence>
<keyword evidence="3" id="KW-1185">Reference proteome</keyword>
<sequence length="80" mass="9441">MESYGVIRVIALFALALYAVSVRKRIKRNRKEELNDSLDNFKKDENGLYPWETHTDDSPESIPSDAKVFKEKNKIRRGRW</sequence>
<evidence type="ECO:0000313" key="3">
    <source>
        <dbReference type="Proteomes" id="UP000664701"/>
    </source>
</evidence>
<accession>A0ABZ2SRI8</accession>
<keyword evidence="1" id="KW-0812">Transmembrane</keyword>
<proteinExistence type="predicted"/>
<name>A0ABZ2SRI8_9ENTE</name>
<protein>
    <submittedName>
        <fullName evidence="2">Uncharacterized protein</fullName>
    </submittedName>
</protein>
<evidence type="ECO:0000313" key="2">
    <source>
        <dbReference type="EMBL" id="WYJ78368.1"/>
    </source>
</evidence>
<dbReference type="RefSeq" id="WP_207942048.1">
    <property type="nucleotide sequence ID" value="NZ_CP147251.1"/>
</dbReference>
<dbReference type="Proteomes" id="UP000664701">
    <property type="component" value="Chromosome"/>
</dbReference>